<feature type="compositionally biased region" description="Basic and acidic residues" evidence="1">
    <location>
        <begin position="106"/>
        <end position="122"/>
    </location>
</feature>
<organism evidence="2 3">
    <name type="scientific">Paramuricea clavata</name>
    <name type="common">Red gorgonian</name>
    <name type="synonym">Violescent sea-whip</name>
    <dbReference type="NCBI Taxonomy" id="317549"/>
    <lineage>
        <taxon>Eukaryota</taxon>
        <taxon>Metazoa</taxon>
        <taxon>Cnidaria</taxon>
        <taxon>Anthozoa</taxon>
        <taxon>Octocorallia</taxon>
        <taxon>Malacalcyonacea</taxon>
        <taxon>Plexauridae</taxon>
        <taxon>Paramuricea</taxon>
    </lineage>
</organism>
<evidence type="ECO:0000256" key="1">
    <source>
        <dbReference type="SAM" id="MobiDB-lite"/>
    </source>
</evidence>
<dbReference type="OrthoDB" id="5990159at2759"/>
<gene>
    <name evidence="2" type="ORF">PACLA_8A032461</name>
</gene>
<feature type="non-terminal residue" evidence="2">
    <location>
        <position position="230"/>
    </location>
</feature>
<reference evidence="2" key="1">
    <citation type="submission" date="2020-04" db="EMBL/GenBank/DDBJ databases">
        <authorList>
            <person name="Alioto T."/>
            <person name="Alioto T."/>
            <person name="Gomez Garrido J."/>
        </authorList>
    </citation>
    <scope>NUCLEOTIDE SEQUENCE</scope>
    <source>
        <strain evidence="2">A484AB</strain>
    </source>
</reference>
<comment type="caution">
    <text evidence="2">The sequence shown here is derived from an EMBL/GenBank/DDBJ whole genome shotgun (WGS) entry which is preliminary data.</text>
</comment>
<proteinExistence type="predicted"/>
<name>A0A7D9LHZ6_PARCT</name>
<evidence type="ECO:0000313" key="3">
    <source>
        <dbReference type="Proteomes" id="UP001152795"/>
    </source>
</evidence>
<dbReference type="AlphaFoldDB" id="A0A7D9LHZ6"/>
<evidence type="ECO:0000313" key="2">
    <source>
        <dbReference type="EMBL" id="CAB4033302.1"/>
    </source>
</evidence>
<protein>
    <submittedName>
        <fullName evidence="2">Uncharacterized protein</fullName>
    </submittedName>
</protein>
<accession>A0A7D9LHZ6</accession>
<feature type="region of interest" description="Disordered" evidence="1">
    <location>
        <begin position="106"/>
        <end position="139"/>
    </location>
</feature>
<keyword evidence="3" id="KW-1185">Reference proteome</keyword>
<dbReference type="Proteomes" id="UP001152795">
    <property type="component" value="Unassembled WGS sequence"/>
</dbReference>
<dbReference type="EMBL" id="CACRXK020019123">
    <property type="protein sequence ID" value="CAB4033302.1"/>
    <property type="molecule type" value="Genomic_DNA"/>
</dbReference>
<sequence>QNEVWKPNRQRNYSSSAASLFVKDGKNERKIKCVYCGQYHYSASCEHVKDVDDRKGILRDQKRCYLCLEGGHCAHECENGRLCRWCNGKHHQSICTKATKTFRKINPEETTKPGAKEEKKETQNLTTTTTSNDSGSQRSYATNHLKKRLGLQQVKKETLWQDKFTKQKCDVVSLNLKGKEGKDIEISALCFEKTCSSLPTKIELDKYPHLMGWILLIPLSQRTVMMKSTS</sequence>